<dbReference type="PROSITE" id="PS50878">
    <property type="entry name" value="RT_POL"/>
    <property type="match status" value="1"/>
</dbReference>
<keyword evidence="4" id="KW-0808">Transferase</keyword>
<reference evidence="4" key="1">
    <citation type="submission" date="2021-09" db="EMBL/GenBank/DDBJ databases">
        <title>A high-quality genome of the endoparasitic fungus Hirsutella rhossiliensis with a comparison of Hirsutella genomes reveals transposable elements contributing to genome size variation.</title>
        <authorList>
            <person name="Lin R."/>
            <person name="Jiao Y."/>
            <person name="Sun X."/>
            <person name="Ling J."/>
            <person name="Xie B."/>
            <person name="Cheng X."/>
        </authorList>
    </citation>
    <scope>NUCLEOTIDE SEQUENCE</scope>
    <source>
        <strain evidence="4">HR02</strain>
    </source>
</reference>
<dbReference type="Proteomes" id="UP000824596">
    <property type="component" value="Unassembled WGS sequence"/>
</dbReference>
<accession>A0A9P8MMD5</accession>
<keyword evidence="2" id="KW-0496">Mitochondrion</keyword>
<dbReference type="GeneID" id="68360026"/>
<dbReference type="SUPFAM" id="SSF56219">
    <property type="entry name" value="DNase I-like"/>
    <property type="match status" value="1"/>
</dbReference>
<dbReference type="Pfam" id="PF14529">
    <property type="entry name" value="Exo_endo_phos_2"/>
    <property type="match status" value="1"/>
</dbReference>
<feature type="domain" description="Reverse transcriptase" evidence="3">
    <location>
        <begin position="457"/>
        <end position="727"/>
    </location>
</feature>
<dbReference type="InterPro" id="IPR000477">
    <property type="entry name" value="RT_dom"/>
</dbReference>
<dbReference type="Gene3D" id="3.60.10.10">
    <property type="entry name" value="Endonuclease/exonuclease/phosphatase"/>
    <property type="match status" value="1"/>
</dbReference>
<gene>
    <name evidence="4" type="ORF">HRG_10898</name>
</gene>
<dbReference type="InterPro" id="IPR036691">
    <property type="entry name" value="Endo/exonu/phosph_ase_sf"/>
</dbReference>
<evidence type="ECO:0000313" key="5">
    <source>
        <dbReference type="Proteomes" id="UP000824596"/>
    </source>
</evidence>
<dbReference type="InterPro" id="IPR005135">
    <property type="entry name" value="Endo/exonuclease/phosphatase"/>
</dbReference>
<dbReference type="GO" id="GO:0003964">
    <property type="term" value="F:RNA-directed DNA polymerase activity"/>
    <property type="evidence" value="ECO:0007669"/>
    <property type="project" value="UniProtKB-KW"/>
</dbReference>
<evidence type="ECO:0000259" key="3">
    <source>
        <dbReference type="PROSITE" id="PS50878"/>
    </source>
</evidence>
<dbReference type="AlphaFoldDB" id="A0A9P8MMD5"/>
<evidence type="ECO:0000256" key="1">
    <source>
        <dbReference type="ARBA" id="ARBA00004173"/>
    </source>
</evidence>
<dbReference type="PANTHER" id="PTHR33481:SF1">
    <property type="entry name" value="ENDONUCLEASE_EXONUCLEASE_PHOSPHATASE DOMAIN-CONTAINING PROTEIN-RELATED"/>
    <property type="match status" value="1"/>
</dbReference>
<dbReference type="Pfam" id="PF00078">
    <property type="entry name" value="RVT_1"/>
    <property type="match status" value="1"/>
</dbReference>
<organism evidence="4 5">
    <name type="scientific">Hirsutella rhossiliensis</name>
    <dbReference type="NCBI Taxonomy" id="111463"/>
    <lineage>
        <taxon>Eukaryota</taxon>
        <taxon>Fungi</taxon>
        <taxon>Dikarya</taxon>
        <taxon>Ascomycota</taxon>
        <taxon>Pezizomycotina</taxon>
        <taxon>Sordariomycetes</taxon>
        <taxon>Hypocreomycetidae</taxon>
        <taxon>Hypocreales</taxon>
        <taxon>Ophiocordycipitaceae</taxon>
        <taxon>Hirsutella</taxon>
    </lineage>
</organism>
<comment type="subcellular location">
    <subcellularLocation>
        <location evidence="1">Mitochondrion</location>
    </subcellularLocation>
</comment>
<comment type="caution">
    <text evidence="4">The sequence shown here is derived from an EMBL/GenBank/DDBJ whole genome shotgun (WGS) entry which is preliminary data.</text>
</comment>
<dbReference type="SUPFAM" id="SSF56672">
    <property type="entry name" value="DNA/RNA polymerases"/>
    <property type="match status" value="1"/>
</dbReference>
<dbReference type="RefSeq" id="XP_044715319.1">
    <property type="nucleotide sequence ID" value="XM_044869368.1"/>
</dbReference>
<keyword evidence="4" id="KW-0548">Nucleotidyltransferase</keyword>
<dbReference type="OrthoDB" id="5145195at2759"/>
<evidence type="ECO:0000256" key="2">
    <source>
        <dbReference type="ARBA" id="ARBA00023128"/>
    </source>
</evidence>
<keyword evidence="4" id="KW-0695">RNA-directed DNA polymerase</keyword>
<name>A0A9P8MMD5_9HYPO</name>
<sequence>MHHHHPNNRSDRRALRVFQANVGKIPPAHDTALALADSERYDIILLQEPWTGLKDGRCLTKTHPAYDTFSPVTDWDGRDTRPRVMTYVRRSAGLVTDQRRPTATRDILWLTVSGITIVNFYRQPNYDEALETLLRWTAPDKCLVVAGDFNAKHPSWQAGRREDRGEDIAFWALDNRLSLLNPVDVPTNAHGNTVDLAFSNIPLADAVVEDHLHVPAPLPIGKIRLSSDEELKRFVELVEVGAAAIPVTTASPSELDDLASALVNLLGCAARAAGRPARKTTHGALWWTEECAKAAASYRAWRRVYPLGFDREVQLAKREFHKVVRRAKRLYWRDLIDNFTDSASVFRAVRWLKSPGSFQAPPLQVDGRVYETQLEKATALRQATLERRTANDDIPDPWVPVKAGTTIPFADRVSVEETRDAILRTGNTSPGSDNITVRMLRAVWHAIGSLVHQLYQGCLSIGHHPKPFRGAEVVMIAKPGRRDLSTPRAWRPISLLSCLGKGLERLIARRLAWASVHFGVLHPQQAGALPKRSAVDLVAALVHDIEEAFARKQVATLVTLDIQGAFDTVLRNRLILRLREQGWPPNLARWVGSFMQDRSARIRYQDIVTDSSPLQCGLPQGSPVSPILFLLYTEPIYRQGSSKGRFGYADDTAILCVGNSLDETSAEASHLVGELVSWGAANGISFDPEKTEVMHFSRTTPKTAPSVLHGEFEKRPDRAMRWLGVWLDSTLSFKIHVEKWTAKAQAVAFHLRRLTNTKHGPLPSEPRRAAGLDKGHHGHVGASIFLAVKRLPRGGRGIDVELGGRHRENMADVVTVEV</sequence>
<dbReference type="GO" id="GO:0005739">
    <property type="term" value="C:mitochondrion"/>
    <property type="evidence" value="ECO:0007669"/>
    <property type="project" value="UniProtKB-SubCell"/>
</dbReference>
<dbReference type="PANTHER" id="PTHR33481">
    <property type="entry name" value="REVERSE TRANSCRIPTASE"/>
    <property type="match status" value="1"/>
</dbReference>
<evidence type="ECO:0000313" key="4">
    <source>
        <dbReference type="EMBL" id="KAH0957805.1"/>
    </source>
</evidence>
<proteinExistence type="predicted"/>
<dbReference type="EMBL" id="JAIZPD010000018">
    <property type="protein sequence ID" value="KAH0957805.1"/>
    <property type="molecule type" value="Genomic_DNA"/>
</dbReference>
<protein>
    <submittedName>
        <fullName evidence="4">Reverse transcriptase (RNA-dependent DNA polymerase) domain-containing protein</fullName>
    </submittedName>
</protein>
<keyword evidence="5" id="KW-1185">Reference proteome</keyword>
<dbReference type="InterPro" id="IPR043502">
    <property type="entry name" value="DNA/RNA_pol_sf"/>
</dbReference>
<dbReference type="CDD" id="cd01650">
    <property type="entry name" value="RT_nLTR_like"/>
    <property type="match status" value="1"/>
</dbReference>